<proteinExistence type="predicted"/>
<dbReference type="EMBL" id="HG966617">
    <property type="protein sequence ID" value="CDO60170.1"/>
    <property type="molecule type" value="Genomic_DNA"/>
</dbReference>
<sequence>MSQHTADPAMDNMKNGAAKLPPHAARPGEPGHDANGPTFSITQLAEEFDVTTRAIRFYEDKDLLHPAREGQTRVYSTRDRARLQLIQRGKRVGFTLSEIREIIDLYDLRDGFTKQLELARGKYAAQIEKLKAQRQDIDESISHLQNGIEFVEGELSKRAAADKTKGASQSSADHTNQSAQA</sequence>
<evidence type="ECO:0000313" key="6">
    <source>
        <dbReference type="Proteomes" id="UP000032160"/>
    </source>
</evidence>
<organism evidence="5 6">
    <name type="scientific">Candidatus Phaeomarinibacter ectocarpi</name>
    <dbReference type="NCBI Taxonomy" id="1458461"/>
    <lineage>
        <taxon>Bacteria</taxon>
        <taxon>Pseudomonadati</taxon>
        <taxon>Pseudomonadota</taxon>
        <taxon>Alphaproteobacteria</taxon>
        <taxon>Hyphomicrobiales</taxon>
        <taxon>Parvibaculaceae</taxon>
        <taxon>Candidatus Phaeomarinibacter</taxon>
    </lineage>
</organism>
<dbReference type="Proteomes" id="UP000032160">
    <property type="component" value="Chromosome I"/>
</dbReference>
<dbReference type="STRING" id="1458461.BN1012_Phect1957"/>
<dbReference type="PATRIC" id="fig|1458461.3.peg.1963"/>
<dbReference type="SMART" id="SM00422">
    <property type="entry name" value="HTH_MERR"/>
    <property type="match status" value="1"/>
</dbReference>
<dbReference type="AlphaFoldDB" id="X5MM88"/>
<keyword evidence="2" id="KW-0175">Coiled coil</keyword>
<dbReference type="GO" id="GO:0003677">
    <property type="term" value="F:DNA binding"/>
    <property type="evidence" value="ECO:0007669"/>
    <property type="project" value="UniProtKB-KW"/>
</dbReference>
<evidence type="ECO:0000256" key="1">
    <source>
        <dbReference type="ARBA" id="ARBA00023125"/>
    </source>
</evidence>
<feature type="region of interest" description="Disordered" evidence="3">
    <location>
        <begin position="159"/>
        <end position="181"/>
    </location>
</feature>
<evidence type="ECO:0000313" key="5">
    <source>
        <dbReference type="EMBL" id="CDO60170.1"/>
    </source>
</evidence>
<dbReference type="Pfam" id="PF13411">
    <property type="entry name" value="MerR_1"/>
    <property type="match status" value="1"/>
</dbReference>
<feature type="region of interest" description="Disordered" evidence="3">
    <location>
        <begin position="1"/>
        <end position="38"/>
    </location>
</feature>
<dbReference type="InterPro" id="IPR000551">
    <property type="entry name" value="MerR-type_HTH_dom"/>
</dbReference>
<feature type="domain" description="HTH merR-type" evidence="4">
    <location>
        <begin position="38"/>
        <end position="105"/>
    </location>
</feature>
<reference evidence="5 6" key="1">
    <citation type="journal article" date="2014" name="Front. Genet.">
        <title>Genome and metabolic network of "Candidatus Phaeomarinobacter ectocarpi" Ec32, a new candidate genus of Alphaproteobacteria frequently associated with brown algae.</title>
        <authorList>
            <person name="Dittami S.M."/>
            <person name="Barbeyron T."/>
            <person name="Boyen C."/>
            <person name="Cambefort J."/>
            <person name="Collet G."/>
            <person name="Delage L."/>
            <person name="Gobet A."/>
            <person name="Groisillier A."/>
            <person name="Leblanc C."/>
            <person name="Michel G."/>
            <person name="Scornet D."/>
            <person name="Siegel A."/>
            <person name="Tapia J.E."/>
            <person name="Tonon T."/>
        </authorList>
    </citation>
    <scope>NUCLEOTIDE SEQUENCE [LARGE SCALE GENOMIC DNA]</scope>
    <source>
        <strain evidence="5 6">Ec32</strain>
    </source>
</reference>
<keyword evidence="6" id="KW-1185">Reference proteome</keyword>
<dbReference type="CDD" id="cd04776">
    <property type="entry name" value="HTH_GnyR"/>
    <property type="match status" value="1"/>
</dbReference>
<gene>
    <name evidence="5" type="ORF">BN1012_Phect1957</name>
</gene>
<dbReference type="GO" id="GO:0003700">
    <property type="term" value="F:DNA-binding transcription factor activity"/>
    <property type="evidence" value="ECO:0007669"/>
    <property type="project" value="InterPro"/>
</dbReference>
<evidence type="ECO:0000259" key="4">
    <source>
        <dbReference type="PROSITE" id="PS50937"/>
    </source>
</evidence>
<dbReference type="InterPro" id="IPR009061">
    <property type="entry name" value="DNA-bd_dom_put_sf"/>
</dbReference>
<protein>
    <submittedName>
        <fullName evidence="5">Predicted transcriptional regulator LiuR of leucine degradation pathway, MerR family</fullName>
    </submittedName>
</protein>
<evidence type="ECO:0000256" key="3">
    <source>
        <dbReference type="SAM" id="MobiDB-lite"/>
    </source>
</evidence>
<dbReference type="PANTHER" id="PTHR30204">
    <property type="entry name" value="REDOX-CYCLING DRUG-SENSING TRANSCRIPTIONAL ACTIVATOR SOXR"/>
    <property type="match status" value="1"/>
</dbReference>
<feature type="compositionally biased region" description="Polar residues" evidence="3">
    <location>
        <begin position="166"/>
        <end position="181"/>
    </location>
</feature>
<evidence type="ECO:0000256" key="2">
    <source>
        <dbReference type="SAM" id="Coils"/>
    </source>
</evidence>
<name>X5MM88_9HYPH</name>
<feature type="coiled-coil region" evidence="2">
    <location>
        <begin position="113"/>
        <end position="147"/>
    </location>
</feature>
<dbReference type="InterPro" id="IPR047057">
    <property type="entry name" value="MerR_fam"/>
</dbReference>
<dbReference type="RefSeq" id="WP_275450959.1">
    <property type="nucleotide sequence ID" value="NZ_HG966617.1"/>
</dbReference>
<dbReference type="PROSITE" id="PS50937">
    <property type="entry name" value="HTH_MERR_2"/>
    <property type="match status" value="1"/>
</dbReference>
<keyword evidence="1" id="KW-0238">DNA-binding</keyword>
<dbReference type="HOGENOM" id="CLU_060077_3_1_5"/>
<dbReference type="Gene3D" id="1.10.1660.10">
    <property type="match status" value="1"/>
</dbReference>
<dbReference type="SUPFAM" id="SSF46955">
    <property type="entry name" value="Putative DNA-binding domain"/>
    <property type="match status" value="1"/>
</dbReference>
<dbReference type="KEGG" id="pect:BN1012_Phect1957"/>
<accession>X5MM88</accession>
<dbReference type="PANTHER" id="PTHR30204:SF58">
    <property type="entry name" value="HTH-TYPE TRANSCRIPTIONAL REGULATOR YFMP"/>
    <property type="match status" value="1"/>
</dbReference>